<feature type="modified residue" description="N6-(pyridoxal phosphate)lysine" evidence="3">
    <location>
        <position position="218"/>
    </location>
</feature>
<accession>A0A917C8R4</accession>
<dbReference type="AlphaFoldDB" id="A0A917C8R4"/>
<reference evidence="5" key="1">
    <citation type="journal article" date="2014" name="Int. J. Syst. Evol. Microbiol.">
        <title>Complete genome sequence of Corynebacterium casei LMG S-19264T (=DSM 44701T), isolated from a smear-ripened cheese.</title>
        <authorList>
            <consortium name="US DOE Joint Genome Institute (JGI-PGF)"/>
            <person name="Walter F."/>
            <person name="Albersmeier A."/>
            <person name="Kalinowski J."/>
            <person name="Ruckert C."/>
        </authorList>
    </citation>
    <scope>NUCLEOTIDE SEQUENCE</scope>
    <source>
        <strain evidence="5">CCM 7897</strain>
    </source>
</reference>
<dbReference type="InterPro" id="IPR015421">
    <property type="entry name" value="PyrdxlP-dep_Trfase_major"/>
</dbReference>
<comment type="caution">
    <text evidence="5">The sequence shown here is derived from an EMBL/GenBank/DDBJ whole genome shotgun (WGS) entry which is preliminary data.</text>
</comment>
<dbReference type="Pfam" id="PF01041">
    <property type="entry name" value="DegT_DnrJ_EryC1"/>
    <property type="match status" value="1"/>
</dbReference>
<comment type="similarity">
    <text evidence="1 4">Belongs to the DegT/DnrJ/EryC1 family.</text>
</comment>
<keyword evidence="6" id="KW-1185">Reference proteome</keyword>
<sequence length="445" mass="47691">MTADVSNVEDVRHALANRLAIDGGEPVRTTPLPWELPGAHWIGEEERELVERVVLARSPFRFYGLDPQHMVDTLEREWCEAYGHKHALAVSSGTAALAVAVAALGIGPGDEVLIPGYLWVSCVSAVVRNGAIPRLVDMDATYCMDPEDVARKIGPHTRAVLCVHMSGAPGHIARIAGICKARGVSLIEDCAQAAGARVKDTAVGRFGDIGIFSFQLNKNMTSGDGGMIVCEDDALFRRIVALHDLGYPRTPAGRLDVSDAQCQLWGMGARMSELAGAMALAQSRKLPAITGAMRGAKWAIRKAVEGIAGLTFREVPDPDGDTGPTLLMLLPDGETASAFIAALRAEGIAGPPGSLSCITMREWGLHWYFNIPSLVNRRSNARDGFPWSHPSNAFAADYDYGHGALPVCDDVHARGVLLTISSNLAEQDIRDIVHAIRKVAAGLLR</sequence>
<dbReference type="InterPro" id="IPR000653">
    <property type="entry name" value="DegT/StrS_aminotransferase"/>
</dbReference>
<feature type="active site" description="Proton acceptor" evidence="2">
    <location>
        <position position="218"/>
    </location>
</feature>
<evidence type="ECO:0000313" key="5">
    <source>
        <dbReference type="EMBL" id="GGF75224.1"/>
    </source>
</evidence>
<dbReference type="PANTHER" id="PTHR30244:SF34">
    <property type="entry name" value="DTDP-4-AMINO-4,6-DIDEOXYGALACTOSE TRANSAMINASE"/>
    <property type="match status" value="1"/>
</dbReference>
<evidence type="ECO:0000256" key="2">
    <source>
        <dbReference type="PIRSR" id="PIRSR000390-1"/>
    </source>
</evidence>
<evidence type="ECO:0000313" key="6">
    <source>
        <dbReference type="Proteomes" id="UP000606044"/>
    </source>
</evidence>
<dbReference type="RefSeq" id="WP_188581660.1">
    <property type="nucleotide sequence ID" value="NZ_BMCT01000006.1"/>
</dbReference>
<name>A0A917C8R4_9HYPH</name>
<evidence type="ECO:0000256" key="4">
    <source>
        <dbReference type="RuleBase" id="RU004508"/>
    </source>
</evidence>
<dbReference type="Proteomes" id="UP000606044">
    <property type="component" value="Unassembled WGS sequence"/>
</dbReference>
<protein>
    <submittedName>
        <fullName evidence="5">8-amino-3,8-dideoxy-alpha-D-manno-octulosonate transaminase</fullName>
    </submittedName>
</protein>
<dbReference type="Gene3D" id="3.40.640.10">
    <property type="entry name" value="Type I PLP-dependent aspartate aminotransferase-like (Major domain)"/>
    <property type="match status" value="1"/>
</dbReference>
<dbReference type="GO" id="GO:0030170">
    <property type="term" value="F:pyridoxal phosphate binding"/>
    <property type="evidence" value="ECO:0007669"/>
    <property type="project" value="TreeGrafter"/>
</dbReference>
<dbReference type="Gene3D" id="3.90.1150.10">
    <property type="entry name" value="Aspartate Aminotransferase, domain 1"/>
    <property type="match status" value="1"/>
</dbReference>
<dbReference type="PIRSF" id="PIRSF000390">
    <property type="entry name" value="PLP_StrS"/>
    <property type="match status" value="1"/>
</dbReference>
<dbReference type="GO" id="GO:0008483">
    <property type="term" value="F:transaminase activity"/>
    <property type="evidence" value="ECO:0007669"/>
    <property type="project" value="TreeGrafter"/>
</dbReference>
<dbReference type="InterPro" id="IPR015422">
    <property type="entry name" value="PyrdxlP-dep_Trfase_small"/>
</dbReference>
<organism evidence="5 6">
    <name type="scientific">Azorhizobium oxalatiphilum</name>
    <dbReference type="NCBI Taxonomy" id="980631"/>
    <lineage>
        <taxon>Bacteria</taxon>
        <taxon>Pseudomonadati</taxon>
        <taxon>Pseudomonadota</taxon>
        <taxon>Alphaproteobacteria</taxon>
        <taxon>Hyphomicrobiales</taxon>
        <taxon>Xanthobacteraceae</taxon>
        <taxon>Azorhizobium</taxon>
    </lineage>
</organism>
<dbReference type="EMBL" id="BMCT01000006">
    <property type="protein sequence ID" value="GGF75224.1"/>
    <property type="molecule type" value="Genomic_DNA"/>
</dbReference>
<keyword evidence="3 4" id="KW-0663">Pyridoxal phosphate</keyword>
<dbReference type="PANTHER" id="PTHR30244">
    <property type="entry name" value="TRANSAMINASE"/>
    <property type="match status" value="1"/>
</dbReference>
<dbReference type="InterPro" id="IPR015424">
    <property type="entry name" value="PyrdxlP-dep_Trfase"/>
</dbReference>
<evidence type="ECO:0000256" key="1">
    <source>
        <dbReference type="ARBA" id="ARBA00037999"/>
    </source>
</evidence>
<gene>
    <name evidence="5" type="primary">kdnA</name>
    <name evidence="5" type="ORF">GCM10007301_38870</name>
</gene>
<proteinExistence type="inferred from homology"/>
<dbReference type="GO" id="GO:0000271">
    <property type="term" value="P:polysaccharide biosynthetic process"/>
    <property type="evidence" value="ECO:0007669"/>
    <property type="project" value="TreeGrafter"/>
</dbReference>
<dbReference type="SUPFAM" id="SSF53383">
    <property type="entry name" value="PLP-dependent transferases"/>
    <property type="match status" value="1"/>
</dbReference>
<reference evidence="5" key="2">
    <citation type="submission" date="2020-09" db="EMBL/GenBank/DDBJ databases">
        <authorList>
            <person name="Sun Q."/>
            <person name="Sedlacek I."/>
        </authorList>
    </citation>
    <scope>NUCLEOTIDE SEQUENCE</scope>
    <source>
        <strain evidence="5">CCM 7897</strain>
    </source>
</reference>
<evidence type="ECO:0000256" key="3">
    <source>
        <dbReference type="PIRSR" id="PIRSR000390-2"/>
    </source>
</evidence>